<dbReference type="EMBL" id="FRAV01000005">
    <property type="protein sequence ID" value="SHK58413.1"/>
    <property type="molecule type" value="Genomic_DNA"/>
</dbReference>
<dbReference type="AlphaFoldDB" id="A0A1M6TNC5"/>
<dbReference type="PROSITE" id="PS51007">
    <property type="entry name" value="CYTC"/>
    <property type="match status" value="1"/>
</dbReference>
<sequence length="116" mass="12957">MKKVINIVLFSVFLISCDSRTFEQISDTTPINDIVKYTVEVEPIIKERCLGCHSPGGPAAFRPFTNYNQVKEHIDNIIDRIQRPNGAPGRMPPGGALSPSQINTFIQWKSDGLLEN</sequence>
<protein>
    <recommendedName>
        <fullName evidence="5">Cytochrome c domain-containing protein</fullName>
    </recommendedName>
</protein>
<name>A0A1M6TNC5_9FLAO</name>
<dbReference type="OrthoDB" id="9786191at2"/>
<dbReference type="Proteomes" id="UP000184364">
    <property type="component" value="Unassembled WGS sequence"/>
</dbReference>
<evidence type="ECO:0000256" key="2">
    <source>
        <dbReference type="ARBA" id="ARBA00022723"/>
    </source>
</evidence>
<proteinExistence type="predicted"/>
<keyword evidence="1 4" id="KW-0349">Heme</keyword>
<dbReference type="GO" id="GO:0009055">
    <property type="term" value="F:electron transfer activity"/>
    <property type="evidence" value="ECO:0007669"/>
    <property type="project" value="InterPro"/>
</dbReference>
<dbReference type="GO" id="GO:0046872">
    <property type="term" value="F:metal ion binding"/>
    <property type="evidence" value="ECO:0007669"/>
    <property type="project" value="UniProtKB-KW"/>
</dbReference>
<evidence type="ECO:0000313" key="6">
    <source>
        <dbReference type="EMBL" id="SHK58413.1"/>
    </source>
</evidence>
<dbReference type="RefSeq" id="WP_073291412.1">
    <property type="nucleotide sequence ID" value="NZ_FRAV01000005.1"/>
</dbReference>
<evidence type="ECO:0000256" key="4">
    <source>
        <dbReference type="PROSITE-ProRule" id="PRU00433"/>
    </source>
</evidence>
<evidence type="ECO:0000313" key="7">
    <source>
        <dbReference type="Proteomes" id="UP000184364"/>
    </source>
</evidence>
<dbReference type="STRING" id="1302687.SAMN05444267_1005150"/>
<dbReference type="PROSITE" id="PS51257">
    <property type="entry name" value="PROKAR_LIPOPROTEIN"/>
    <property type="match status" value="1"/>
</dbReference>
<keyword evidence="7" id="KW-1185">Reference proteome</keyword>
<evidence type="ECO:0000259" key="5">
    <source>
        <dbReference type="PROSITE" id="PS51007"/>
    </source>
</evidence>
<dbReference type="GO" id="GO:0020037">
    <property type="term" value="F:heme binding"/>
    <property type="evidence" value="ECO:0007669"/>
    <property type="project" value="InterPro"/>
</dbReference>
<evidence type="ECO:0000256" key="3">
    <source>
        <dbReference type="ARBA" id="ARBA00023004"/>
    </source>
</evidence>
<keyword evidence="2 4" id="KW-0479">Metal-binding</keyword>
<accession>A0A1M6TNC5</accession>
<evidence type="ECO:0000256" key="1">
    <source>
        <dbReference type="ARBA" id="ARBA00022617"/>
    </source>
</evidence>
<gene>
    <name evidence="6" type="ORF">SAMN05444267_1005150</name>
</gene>
<dbReference type="InterPro" id="IPR009056">
    <property type="entry name" value="Cyt_c-like_dom"/>
</dbReference>
<keyword evidence="3 4" id="KW-0408">Iron</keyword>
<organism evidence="6 7">
    <name type="scientific">Chryseobacterium polytrichastri</name>
    <dbReference type="NCBI Taxonomy" id="1302687"/>
    <lineage>
        <taxon>Bacteria</taxon>
        <taxon>Pseudomonadati</taxon>
        <taxon>Bacteroidota</taxon>
        <taxon>Flavobacteriia</taxon>
        <taxon>Flavobacteriales</taxon>
        <taxon>Weeksellaceae</taxon>
        <taxon>Chryseobacterium group</taxon>
        <taxon>Chryseobacterium</taxon>
    </lineage>
</organism>
<dbReference type="SUPFAM" id="SSF46626">
    <property type="entry name" value="Cytochrome c"/>
    <property type="match status" value="1"/>
</dbReference>
<reference evidence="7" key="1">
    <citation type="submission" date="2016-11" db="EMBL/GenBank/DDBJ databases">
        <authorList>
            <person name="Varghese N."/>
            <person name="Submissions S."/>
        </authorList>
    </citation>
    <scope>NUCLEOTIDE SEQUENCE [LARGE SCALE GENOMIC DNA]</scope>
    <source>
        <strain evidence="7">DSM 26899</strain>
    </source>
</reference>
<dbReference type="InterPro" id="IPR036909">
    <property type="entry name" value="Cyt_c-like_dom_sf"/>
</dbReference>
<feature type="domain" description="Cytochrome c" evidence="5">
    <location>
        <begin position="26"/>
        <end position="113"/>
    </location>
</feature>